<evidence type="ECO:0000313" key="2">
    <source>
        <dbReference type="Proteomes" id="UP000177811"/>
    </source>
</evidence>
<dbReference type="AlphaFoldDB" id="A0A1G2KP78"/>
<protein>
    <submittedName>
        <fullName evidence="1">Uncharacterized protein</fullName>
    </submittedName>
</protein>
<organism evidence="1 2">
    <name type="scientific">Candidatus Sungbacteria bacterium RIFCSPHIGHO2_02_FULL_51_29</name>
    <dbReference type="NCBI Taxonomy" id="1802273"/>
    <lineage>
        <taxon>Bacteria</taxon>
        <taxon>Candidatus Sungiibacteriota</taxon>
    </lineage>
</organism>
<dbReference type="EMBL" id="MHQL01000069">
    <property type="protein sequence ID" value="OHA01183.1"/>
    <property type="molecule type" value="Genomic_DNA"/>
</dbReference>
<comment type="caution">
    <text evidence="1">The sequence shown here is derived from an EMBL/GenBank/DDBJ whole genome shotgun (WGS) entry which is preliminary data.</text>
</comment>
<evidence type="ECO:0000313" key="1">
    <source>
        <dbReference type="EMBL" id="OHA01183.1"/>
    </source>
</evidence>
<reference evidence="1 2" key="1">
    <citation type="journal article" date="2016" name="Nat. Commun.">
        <title>Thousands of microbial genomes shed light on interconnected biogeochemical processes in an aquifer system.</title>
        <authorList>
            <person name="Anantharaman K."/>
            <person name="Brown C.T."/>
            <person name="Hug L.A."/>
            <person name="Sharon I."/>
            <person name="Castelle C.J."/>
            <person name="Probst A.J."/>
            <person name="Thomas B.C."/>
            <person name="Singh A."/>
            <person name="Wilkins M.J."/>
            <person name="Karaoz U."/>
            <person name="Brodie E.L."/>
            <person name="Williams K.H."/>
            <person name="Hubbard S.S."/>
            <person name="Banfield J.F."/>
        </authorList>
    </citation>
    <scope>NUCLEOTIDE SEQUENCE [LARGE SCALE GENOMIC DNA]</scope>
</reference>
<proteinExistence type="predicted"/>
<name>A0A1G2KP78_9BACT</name>
<accession>A0A1G2KP78</accession>
<sequence>MAYRERIDEEMMAAIRQWAKCHFDCCTITLVGRVLRPVDLLVLLEENADDCMLFFMLFREYAKKDDAGPLLVFTPSSHIS</sequence>
<gene>
    <name evidence="1" type="ORF">A3C16_04675</name>
</gene>
<dbReference type="Proteomes" id="UP000177811">
    <property type="component" value="Unassembled WGS sequence"/>
</dbReference>